<dbReference type="Gene3D" id="3.90.660.10">
    <property type="match status" value="1"/>
</dbReference>
<evidence type="ECO:0000259" key="7">
    <source>
        <dbReference type="Pfam" id="PF01593"/>
    </source>
</evidence>
<keyword evidence="5" id="KW-0073">Auxin biosynthesis</keyword>
<dbReference type="PROSITE" id="PS51318">
    <property type="entry name" value="TAT"/>
    <property type="match status" value="1"/>
</dbReference>
<name>A0ABY5MP06_9HYPH</name>
<dbReference type="Pfam" id="PF01593">
    <property type="entry name" value="Amino_oxidase"/>
    <property type="match status" value="1"/>
</dbReference>
<feature type="domain" description="Amine oxidase" evidence="7">
    <location>
        <begin position="63"/>
        <end position="517"/>
    </location>
</feature>
<evidence type="ECO:0000256" key="5">
    <source>
        <dbReference type="ARBA" id="ARBA00023070"/>
    </source>
</evidence>
<keyword evidence="9" id="KW-1185">Reference proteome</keyword>
<proteinExistence type="inferred from homology"/>
<evidence type="ECO:0000256" key="1">
    <source>
        <dbReference type="ARBA" id="ARBA00004814"/>
    </source>
</evidence>
<sequence>MHRTFGQMSRRDLLTMIGATAGGAALYQAMTTLGHAQESTYRGPIALDGDPQGAKVLILGAGLAGMVAAMELRAAGYTVEVLEYREKAGGRCWTLRGGDSYTELGGFTQNVQYEKGNYFNPGPWRIPHHHHAVLDYCKRLGVKLEPFIQKNHNAYLHRQEAFDGKPQRFREIATDYRGQTSELLAKATNQGRLDELVTQEDKEMLLESLRVYGVLDENYAYVKSERTSDYRGYAKWPGGGLDGIPEPSEPIAPSKIIQSELWRWLDEAETVEHQATMFQPVGGMDMIAQAFEREVKDVIRYNTKVTSIMQDENGVTVSFEDTREGGGVQEAKGDWCICTIPFSILSQIENNLSGAMKGVIDTMYYAGSVKFGLEFNRRFWEEDENIFGGISYTDLPISLISYPSNDYFSGGKGVLLGGYSWGAIAYQFNSMPPDERVRIALEYGARIHPQYKDEFSNGVSVVWHRVPWVLGCYGIWQDKESQYRTAAAIDGRTVMAGEHISYLPGWQEGAILSSLDAISRLHDRVING</sequence>
<keyword evidence="8" id="KW-0560">Oxidoreductase</keyword>
<evidence type="ECO:0000313" key="8">
    <source>
        <dbReference type="EMBL" id="UUP18554.1"/>
    </source>
</evidence>
<dbReference type="InterPro" id="IPR050281">
    <property type="entry name" value="Flavin_monoamine_oxidase"/>
</dbReference>
<dbReference type="GO" id="GO:0016491">
    <property type="term" value="F:oxidoreductase activity"/>
    <property type="evidence" value="ECO:0007669"/>
    <property type="project" value="UniProtKB-KW"/>
</dbReference>
<dbReference type="EC" id="1.13.12.3" evidence="3"/>
<dbReference type="Proteomes" id="UP001342418">
    <property type="component" value="Chromosome"/>
</dbReference>
<comment type="similarity">
    <text evidence="2">Belongs to the tryptophan 2-monooxygenase family.</text>
</comment>
<organism evidence="8 9">
    <name type="scientific">Nitratireductor thuwali</name>
    <dbReference type="NCBI Taxonomy" id="2267699"/>
    <lineage>
        <taxon>Bacteria</taxon>
        <taxon>Pseudomonadati</taxon>
        <taxon>Pseudomonadota</taxon>
        <taxon>Alphaproteobacteria</taxon>
        <taxon>Hyphomicrobiales</taxon>
        <taxon>Phyllobacteriaceae</taxon>
        <taxon>Nitratireductor</taxon>
    </lineage>
</organism>
<evidence type="ECO:0000256" key="4">
    <source>
        <dbReference type="ARBA" id="ARBA00017871"/>
    </source>
</evidence>
<comment type="catalytic activity">
    <reaction evidence="6">
        <text>L-tryptophan + O2 = indole-3-acetamide + CO2 + H2O</text>
        <dbReference type="Rhea" id="RHEA:16165"/>
        <dbReference type="ChEBI" id="CHEBI:15377"/>
        <dbReference type="ChEBI" id="CHEBI:15379"/>
        <dbReference type="ChEBI" id="CHEBI:16031"/>
        <dbReference type="ChEBI" id="CHEBI:16526"/>
        <dbReference type="ChEBI" id="CHEBI:57912"/>
        <dbReference type="EC" id="1.13.12.3"/>
    </reaction>
</comment>
<dbReference type="Gene3D" id="3.50.50.60">
    <property type="entry name" value="FAD/NAD(P)-binding domain"/>
    <property type="match status" value="1"/>
</dbReference>
<gene>
    <name evidence="8" type="primary">rebO</name>
    <name evidence="8" type="ORF">NTH_03037</name>
</gene>
<accession>A0ABY5MP06</accession>
<comment type="pathway">
    <text evidence="1">Plant hormone metabolism; auxin biosynthesis.</text>
</comment>
<dbReference type="RefSeq" id="WP_338530775.1">
    <property type="nucleotide sequence ID" value="NZ_CP030941.1"/>
</dbReference>
<dbReference type="PANTHER" id="PTHR10742:SF342">
    <property type="entry name" value="AMINE OXIDASE"/>
    <property type="match status" value="1"/>
</dbReference>
<evidence type="ECO:0000313" key="9">
    <source>
        <dbReference type="Proteomes" id="UP001342418"/>
    </source>
</evidence>
<protein>
    <recommendedName>
        <fullName evidence="4">Tryptophan 2-monooxygenase</fullName>
        <ecNumber evidence="3">1.13.12.3</ecNumber>
    </recommendedName>
</protein>
<dbReference type="PANTHER" id="PTHR10742">
    <property type="entry name" value="FLAVIN MONOAMINE OXIDASE"/>
    <property type="match status" value="1"/>
</dbReference>
<dbReference type="InterPro" id="IPR002937">
    <property type="entry name" value="Amino_oxidase"/>
</dbReference>
<evidence type="ECO:0000256" key="2">
    <source>
        <dbReference type="ARBA" id="ARBA00005833"/>
    </source>
</evidence>
<dbReference type="SUPFAM" id="SSF54373">
    <property type="entry name" value="FAD-linked reductases, C-terminal domain"/>
    <property type="match status" value="1"/>
</dbReference>
<dbReference type="EMBL" id="CP030941">
    <property type="protein sequence ID" value="UUP18554.1"/>
    <property type="molecule type" value="Genomic_DNA"/>
</dbReference>
<reference evidence="8 9" key="1">
    <citation type="submission" date="2018-07" db="EMBL/GenBank/DDBJ databases">
        <title>Genome sequence of Nitratireductor thuwali#1536.</title>
        <authorList>
            <person name="Michoud G."/>
            <person name="Merlino G."/>
            <person name="Sefrji F.O."/>
            <person name="Daffonchio D."/>
        </authorList>
    </citation>
    <scope>NUCLEOTIDE SEQUENCE [LARGE SCALE GENOMIC DNA]</scope>
    <source>
        <strain evidence="9">Nit1536</strain>
    </source>
</reference>
<dbReference type="SUPFAM" id="SSF51905">
    <property type="entry name" value="FAD/NAD(P)-binding domain"/>
    <property type="match status" value="1"/>
</dbReference>
<evidence type="ECO:0000256" key="3">
    <source>
        <dbReference type="ARBA" id="ARBA00012535"/>
    </source>
</evidence>
<dbReference type="InterPro" id="IPR036188">
    <property type="entry name" value="FAD/NAD-bd_sf"/>
</dbReference>
<dbReference type="Gene3D" id="1.20.1440.240">
    <property type="match status" value="1"/>
</dbReference>
<evidence type="ECO:0000256" key="6">
    <source>
        <dbReference type="ARBA" id="ARBA00047321"/>
    </source>
</evidence>
<dbReference type="InterPro" id="IPR006311">
    <property type="entry name" value="TAT_signal"/>
</dbReference>